<organism evidence="2 3">
    <name type="scientific">Trichinella nelsoni</name>
    <dbReference type="NCBI Taxonomy" id="6336"/>
    <lineage>
        <taxon>Eukaryota</taxon>
        <taxon>Metazoa</taxon>
        <taxon>Ecdysozoa</taxon>
        <taxon>Nematoda</taxon>
        <taxon>Enoplea</taxon>
        <taxon>Dorylaimia</taxon>
        <taxon>Trichinellida</taxon>
        <taxon>Trichinellidae</taxon>
        <taxon>Trichinella</taxon>
    </lineage>
</organism>
<evidence type="ECO:0000313" key="3">
    <source>
        <dbReference type="Proteomes" id="UP000054630"/>
    </source>
</evidence>
<reference evidence="2 3" key="1">
    <citation type="submission" date="2015-01" db="EMBL/GenBank/DDBJ databases">
        <title>Evolution of Trichinella species and genotypes.</title>
        <authorList>
            <person name="Korhonen P.K."/>
            <person name="Edoardo P."/>
            <person name="Giuseppe L.R."/>
            <person name="Gasser R.B."/>
        </authorList>
    </citation>
    <scope>NUCLEOTIDE SEQUENCE [LARGE SCALE GENOMIC DNA]</scope>
    <source>
        <strain evidence="2">ISS37</strain>
    </source>
</reference>
<feature type="compositionally biased region" description="Polar residues" evidence="1">
    <location>
        <begin position="206"/>
        <end position="217"/>
    </location>
</feature>
<proteinExistence type="predicted"/>
<dbReference type="AlphaFoldDB" id="A0A0V0S0W9"/>
<sequence length="267" mass="29280">MFSIARNEPFLLQRLSKGTYMRPCHPGEDPPTDTSFRCLPVVQPGSDENTAGFPSVRRGDSVRTPTDRSERFLSAPPNRRTLFDTSGTWCLAGTPRGGAGTTFFPASLMPVLPQPIRCRGISIAELRWRSYSASWPWQASTAVPLSTGSMNCRSISVCQDSVSKERTPIASNSQNFQRAALRRSSVLMQRTLHSRSLDNAAGPQITHPSQISTANGSPSPPRITCLFRKRSGDVANPLVTLLPAKDLPRVPGLSSHPVRTFPQRVLR</sequence>
<protein>
    <submittedName>
        <fullName evidence="2">Uncharacterized protein</fullName>
    </submittedName>
</protein>
<gene>
    <name evidence="2" type="ORF">T07_2106</name>
</gene>
<accession>A0A0V0S0W9</accession>
<name>A0A0V0S0W9_9BILA</name>
<keyword evidence="3" id="KW-1185">Reference proteome</keyword>
<dbReference type="OrthoDB" id="5914135at2759"/>
<evidence type="ECO:0000313" key="2">
    <source>
        <dbReference type="EMBL" id="KRX20392.1"/>
    </source>
</evidence>
<dbReference type="EMBL" id="JYDL01000049">
    <property type="protein sequence ID" value="KRX20392.1"/>
    <property type="molecule type" value="Genomic_DNA"/>
</dbReference>
<evidence type="ECO:0000256" key="1">
    <source>
        <dbReference type="SAM" id="MobiDB-lite"/>
    </source>
</evidence>
<dbReference type="Proteomes" id="UP000054630">
    <property type="component" value="Unassembled WGS sequence"/>
</dbReference>
<feature type="region of interest" description="Disordered" evidence="1">
    <location>
        <begin position="44"/>
        <end position="74"/>
    </location>
</feature>
<feature type="compositionally biased region" description="Basic and acidic residues" evidence="1">
    <location>
        <begin position="57"/>
        <end position="71"/>
    </location>
</feature>
<feature type="region of interest" description="Disordered" evidence="1">
    <location>
        <begin position="197"/>
        <end position="223"/>
    </location>
</feature>
<comment type="caution">
    <text evidence="2">The sequence shown here is derived from an EMBL/GenBank/DDBJ whole genome shotgun (WGS) entry which is preliminary data.</text>
</comment>
<feature type="region of interest" description="Disordered" evidence="1">
    <location>
        <begin position="246"/>
        <end position="267"/>
    </location>
</feature>